<organism evidence="1 2">
    <name type="scientific">Clostridium beijerinckii</name>
    <name type="common">Clostridium MP</name>
    <dbReference type="NCBI Taxonomy" id="1520"/>
    <lineage>
        <taxon>Bacteria</taxon>
        <taxon>Bacillati</taxon>
        <taxon>Bacillota</taxon>
        <taxon>Clostridia</taxon>
        <taxon>Eubacteriales</taxon>
        <taxon>Clostridiaceae</taxon>
        <taxon>Clostridium</taxon>
    </lineage>
</organism>
<accession>A0AAX0B7W0</accession>
<protein>
    <submittedName>
        <fullName evidence="1">Uncharacterized protein</fullName>
    </submittedName>
</protein>
<evidence type="ECO:0000313" key="1">
    <source>
        <dbReference type="EMBL" id="NRT91485.1"/>
    </source>
</evidence>
<proteinExistence type="predicted"/>
<evidence type="ECO:0000313" key="2">
    <source>
        <dbReference type="Proteomes" id="UP001193748"/>
    </source>
</evidence>
<dbReference type="RefSeq" id="WP_173711975.1">
    <property type="nucleotide sequence ID" value="NZ_JABSWW010000001.1"/>
</dbReference>
<gene>
    <name evidence="1" type="ORF">B0H41_005164</name>
</gene>
<name>A0AAX0B7W0_CLOBE</name>
<dbReference type="AlphaFoldDB" id="A0AAX0B7W0"/>
<reference evidence="1" key="1">
    <citation type="submission" date="2020-05" db="EMBL/GenBank/DDBJ databases">
        <authorList>
            <person name="Brown S."/>
            <person name="Huntemann M."/>
            <person name="Clum A."/>
            <person name="Spunde A."/>
            <person name="Palaniappan K."/>
            <person name="Ritter S."/>
            <person name="Mikhailova N."/>
            <person name="Chen I.-M."/>
            <person name="Stamatis D."/>
            <person name="Reddy T."/>
            <person name="O'Malley R."/>
            <person name="Daum C."/>
            <person name="Shapiro N."/>
            <person name="Ivanova N."/>
            <person name="Kyrpides N."/>
            <person name="Woyke T."/>
        </authorList>
    </citation>
    <scope>NUCLEOTIDE SEQUENCE</scope>
    <source>
        <strain evidence="1">DJ080</strain>
    </source>
</reference>
<reference evidence="1" key="2">
    <citation type="journal article" date="2022" name="Nat. Biotechnol.">
        <title>Carbon-negative production of acetone and isopropanol by gas fermentation at industrial pilot scale.</title>
        <authorList>
            <person name="Liew F.E."/>
            <person name="Nogle R."/>
            <person name="Abdalla T."/>
            <person name="Rasor B.J."/>
            <person name="Canter C."/>
            <person name="Jensen R.O."/>
            <person name="Wang L."/>
            <person name="Strutz J."/>
            <person name="Chirania P."/>
            <person name="De Tissera S."/>
            <person name="Mueller A.P."/>
            <person name="Ruan Z."/>
            <person name="Gao A."/>
            <person name="Tran L."/>
            <person name="Engle N.L."/>
            <person name="Bromley J.C."/>
            <person name="Daniell J."/>
            <person name="Conrado R."/>
            <person name="Tschaplinski T.J."/>
            <person name="Giannone R.J."/>
            <person name="Hettich R.L."/>
            <person name="Karim A.S."/>
            <person name="Simpson S.D."/>
            <person name="Brown S.D."/>
            <person name="Leang C."/>
            <person name="Jewett M.C."/>
            <person name="Kopke M."/>
        </authorList>
    </citation>
    <scope>NUCLEOTIDE SEQUENCE</scope>
    <source>
        <strain evidence="1">DJ080</strain>
    </source>
</reference>
<dbReference type="Proteomes" id="UP001193748">
    <property type="component" value="Unassembled WGS sequence"/>
</dbReference>
<sequence length="103" mass="11948">MLRNTKIESTFTERELGILENVFSENTPMKHITISNLQSIQCNLNEHIYEEGWINGQGNEPTEYLEEAGIIREKLNEMTEDEGELLYKFLVGRKEAEEVEVAE</sequence>
<dbReference type="EMBL" id="JABSWW010000001">
    <property type="protein sequence ID" value="NRT91485.1"/>
    <property type="molecule type" value="Genomic_DNA"/>
</dbReference>
<comment type="caution">
    <text evidence="1">The sequence shown here is derived from an EMBL/GenBank/DDBJ whole genome shotgun (WGS) entry which is preliminary data.</text>
</comment>